<comment type="caution">
    <text evidence="1">The sequence shown here is derived from an EMBL/GenBank/DDBJ whole genome shotgun (WGS) entry which is preliminary data.</text>
</comment>
<evidence type="ECO:0000313" key="1">
    <source>
        <dbReference type="EMBL" id="MEK8090765.1"/>
    </source>
</evidence>
<sequence length="114" mass="11993">MRNALIILHSAPESGDGRALTAVRLAGAMLADGKEVTLFLVESGLQLANTENITDSPAKALFSELVEAGMAVHVCGKSMRDIGWTEENLPSGVSKSSMKMLSTLLSAADELVSF</sequence>
<evidence type="ECO:0000313" key="2">
    <source>
        <dbReference type="Proteomes" id="UP001446205"/>
    </source>
</evidence>
<gene>
    <name evidence="1" type="ORF">WOB96_13485</name>
</gene>
<organism evidence="1 2">
    <name type="scientific">Thermithiobacillus plumbiphilus</name>
    <dbReference type="NCBI Taxonomy" id="1729899"/>
    <lineage>
        <taxon>Bacteria</taxon>
        <taxon>Pseudomonadati</taxon>
        <taxon>Pseudomonadota</taxon>
        <taxon>Acidithiobacillia</taxon>
        <taxon>Acidithiobacillales</taxon>
        <taxon>Thermithiobacillaceae</taxon>
        <taxon>Thermithiobacillus</taxon>
    </lineage>
</organism>
<dbReference type="PANTHER" id="PTHR34874">
    <property type="entry name" value="PROTEIN YCHN"/>
    <property type="match status" value="1"/>
</dbReference>
<protein>
    <submittedName>
        <fullName evidence="1">DsrE family protein</fullName>
    </submittedName>
</protein>
<dbReference type="Pfam" id="PF02635">
    <property type="entry name" value="DsrE"/>
    <property type="match status" value="1"/>
</dbReference>
<dbReference type="Gene3D" id="3.40.1260.10">
    <property type="entry name" value="DsrEFH-like"/>
    <property type="match status" value="1"/>
</dbReference>
<proteinExistence type="predicted"/>
<reference evidence="1 2" key="1">
    <citation type="submission" date="2024-04" db="EMBL/GenBank/DDBJ databases">
        <authorList>
            <person name="Abashina T."/>
            <person name="Shaikin A."/>
        </authorList>
    </citation>
    <scope>NUCLEOTIDE SEQUENCE [LARGE SCALE GENOMIC DNA]</scope>
    <source>
        <strain evidence="1 2">AAFK</strain>
    </source>
</reference>
<dbReference type="Proteomes" id="UP001446205">
    <property type="component" value="Unassembled WGS sequence"/>
</dbReference>
<name>A0ABU9DDG9_9PROT</name>
<dbReference type="RefSeq" id="WP_341371821.1">
    <property type="nucleotide sequence ID" value="NZ_JBBPCO010000015.1"/>
</dbReference>
<dbReference type="InterPro" id="IPR003787">
    <property type="entry name" value="Sulphur_relay_DsrE/F-like"/>
</dbReference>
<keyword evidence="2" id="KW-1185">Reference proteome</keyword>
<dbReference type="InterPro" id="IPR027396">
    <property type="entry name" value="DsrEFH-like"/>
</dbReference>
<dbReference type="PANTHER" id="PTHR34874:SF1">
    <property type="entry name" value="PROTEIN YCHN"/>
    <property type="match status" value="1"/>
</dbReference>
<dbReference type="EMBL" id="JBBPCO010000015">
    <property type="protein sequence ID" value="MEK8090765.1"/>
    <property type="molecule type" value="Genomic_DNA"/>
</dbReference>
<accession>A0ABU9DDG9</accession>
<dbReference type="SUPFAM" id="SSF75169">
    <property type="entry name" value="DsrEFH-like"/>
    <property type="match status" value="1"/>
</dbReference>